<dbReference type="Pfam" id="PF05593">
    <property type="entry name" value="RHS_repeat"/>
    <property type="match status" value="1"/>
</dbReference>
<name>A0AAD5RLX9_9PEZI</name>
<dbReference type="InterPro" id="IPR050708">
    <property type="entry name" value="T6SS_VgrG/RHS"/>
</dbReference>
<comment type="caution">
    <text evidence="2">The sequence shown here is derived from an EMBL/GenBank/DDBJ whole genome shotgun (WGS) entry which is preliminary data.</text>
</comment>
<evidence type="ECO:0000256" key="1">
    <source>
        <dbReference type="SAM" id="MobiDB-lite"/>
    </source>
</evidence>
<sequence>MASNFYSQAFNFNKLLERGVDPRTGQYTCALSIFECPSETRNCPPLNLSIYYSPLNTQDIGLGRGWGFNVTQYQHRGSDNCRLSLAIGDHYRVTELSDNVIVNDKKLENFIFKKKTVQRADSGNDENFYEVVYKSGQVEILSNEGDSFDTSVPVLIYATNGRQLTLAWTAFGEQPRLTKIQDGGQDLLEISYTDAGAEIVRNPGTSESSTFSLLRTNDLLTEIRLPLEEGGTEQSAWQFSYEAANDEVSGFSTVTSPAGLVEQLQYGQEGHRLPDGALSCTIPYVARHTVFPGQGQPAIETSYQFSDHNFLGYGGCVEWKDGEDNLYLVPDDYQYTSTVKVTGGSTTTHVYNKFHLVVESQKQKGTNRVTQSIEYYALRSTPFDEQPAQYQLPRTVTTTFEDTSSKKSRSQVTQHEFDEWGNPTKEVAPSGIITKRVYYATTGEKDATTGDVHCPADPHGFQRYVKKVNMMPAASSFTTPTRSREYTYRELPAAAGGYTTHSVVVEKMKCREQLTLEDNQYVTSTEYTYIDQPETRDHGRLLKQASWVFGQYPMTRNWTYSYITAETMATTTKFTSFDNSTFQEESQNSLLSGLNLTHKDAAGLETRFEYDLLQRLVKVTTCVGTPYEAARRNQYDFSPGTAGYLTTVTDAKGVSTRTMTDGLERVCSVEKQDDDDQWGATKAYTGTYRVLQQLDYNQLGQCKQQVEIDWLRTSSGKPSEQRRSQQVEYDDWGHVCKVTDSNGLVTSQARDPIALTYTEGIEGEGESRTQFNLFGSPVQKVLLNTDNSIYSTSAYAYDGLNRLRETRDALGHVTQYEYDSFDRVVRTTRPDNHKIDTRYAPQSAAALPESIKMEKYTAGGQSFDGLDRPLSITVGGRTVTQSYEGITPKPWQITTPSGKTYSLAYESALDYTMTSLDTSDGVNIYTHDKQTGAILQFQNLVSSQELDYFPSGLVRQKSTRIKDSSVFSAQSGYSMDGKLQSYTDVHGLKQEIQYDSYGRPHQLVQGKLKVTYSYGRANRISAARVEDEENNLSVTTHLKYDDFGREIERAVQKGDKTFYTLSQTYGKSSLLAGRNLDDCDGRRLRHESFQYDSLDRLIDYQCDGSQSPADEHGNQLKRQQFTFDKFHNLSSVITSFQDGTDNTTRFYYQNKDQTQVTKVTNTHRSYPSQIDLAYNENGCLTRDERGRTLEYDDLDRLSTVRDAHNVVVCQYGYDASGKLVCQCVPGMPTTYLYYRSSTLIATTTGDCQVSYASDGSVYWGQTTQQKGKNAQRQLWASDSHQSIVACLDAQHSEVIQQQYEPYGFRAGDSSSIGFNGKWCDPVTGWYHLGNGYRVYNPVLRRFHTPDKLSPFGSGEINPYAYCLGDPINRVDPSGLWSIFGMQLGWRDVAIMGVGFGVGILVGILTGGAGFAIEAGVAIAAGVASDVTTGIVYDSASGKGPSWDHVGSDALYGLLGAIGGEAVGRTIAVGVKTAARRLAPKSVARFSKGVVRDVKVSEFHQRFPAQREIPLGVGNPGPVRGAPKEYPGLGSNINRRTQFGVHMRQDMNDFDEMFTTIMRYNQGSSKLQQVVSDIAYGSGPGRDLDELWYIASWHPSGGDALEHATFRLYKMNDTGDFVNVESYHLYRDGRSTARTRPDEHPTAIVVATTAEHPGRHHGGSHVTFDFCSSWYEAKHSVTDLEEPLAVWVFGIAVGVRAEYYHALPRGLPYLRKARLPFFVDVVEVRVILLGYIV</sequence>
<dbReference type="Gene3D" id="2.180.10.10">
    <property type="entry name" value="RHS repeat-associated core"/>
    <property type="match status" value="2"/>
</dbReference>
<protein>
    <submittedName>
        <fullName evidence="2">Uncharacterized protein</fullName>
    </submittedName>
</protein>
<accession>A0AAD5RLX9</accession>
<dbReference type="InterPro" id="IPR031325">
    <property type="entry name" value="RHS_repeat"/>
</dbReference>
<evidence type="ECO:0000313" key="3">
    <source>
        <dbReference type="Proteomes" id="UP001201980"/>
    </source>
</evidence>
<proteinExistence type="predicted"/>
<dbReference type="Proteomes" id="UP001201980">
    <property type="component" value="Unassembled WGS sequence"/>
</dbReference>
<gene>
    <name evidence="2" type="ORF">MKZ38_003969</name>
</gene>
<dbReference type="NCBIfam" id="TIGR03696">
    <property type="entry name" value="Rhs_assc_core"/>
    <property type="match status" value="1"/>
</dbReference>
<dbReference type="EMBL" id="JAKWBI020000233">
    <property type="protein sequence ID" value="KAJ2898378.1"/>
    <property type="molecule type" value="Genomic_DNA"/>
</dbReference>
<evidence type="ECO:0000313" key="2">
    <source>
        <dbReference type="EMBL" id="KAJ2898378.1"/>
    </source>
</evidence>
<dbReference type="PANTHER" id="PTHR32305">
    <property type="match status" value="1"/>
</dbReference>
<dbReference type="PANTHER" id="PTHR32305:SF15">
    <property type="entry name" value="PROTEIN RHSA-RELATED"/>
    <property type="match status" value="1"/>
</dbReference>
<organism evidence="2 3">
    <name type="scientific">Zalerion maritima</name>
    <dbReference type="NCBI Taxonomy" id="339359"/>
    <lineage>
        <taxon>Eukaryota</taxon>
        <taxon>Fungi</taxon>
        <taxon>Dikarya</taxon>
        <taxon>Ascomycota</taxon>
        <taxon>Pezizomycotina</taxon>
        <taxon>Sordariomycetes</taxon>
        <taxon>Lulworthiomycetidae</taxon>
        <taxon>Lulworthiales</taxon>
        <taxon>Lulworthiaceae</taxon>
        <taxon>Zalerion</taxon>
    </lineage>
</organism>
<reference evidence="2" key="1">
    <citation type="submission" date="2022-07" db="EMBL/GenBank/DDBJ databases">
        <title>Draft genome sequence of Zalerion maritima ATCC 34329, a (micro)plastics degrading marine fungus.</title>
        <authorList>
            <person name="Paco A."/>
            <person name="Goncalves M.F.M."/>
            <person name="Rocha-Santos T.A.P."/>
            <person name="Alves A."/>
        </authorList>
    </citation>
    <scope>NUCLEOTIDE SEQUENCE</scope>
    <source>
        <strain evidence="2">ATCC 34329</strain>
    </source>
</reference>
<dbReference type="InterPro" id="IPR006530">
    <property type="entry name" value="YD"/>
</dbReference>
<dbReference type="InterPro" id="IPR022385">
    <property type="entry name" value="Rhs_assc_core"/>
</dbReference>
<dbReference type="NCBIfam" id="TIGR01643">
    <property type="entry name" value="YD_repeat_2x"/>
    <property type="match status" value="1"/>
</dbReference>
<feature type="region of interest" description="Disordered" evidence="1">
    <location>
        <begin position="399"/>
        <end position="425"/>
    </location>
</feature>
<keyword evidence="3" id="KW-1185">Reference proteome</keyword>